<evidence type="ECO:0000256" key="3">
    <source>
        <dbReference type="ARBA" id="ARBA00022692"/>
    </source>
</evidence>
<evidence type="ECO:0000256" key="2">
    <source>
        <dbReference type="ARBA" id="ARBA00022475"/>
    </source>
</evidence>
<keyword evidence="2" id="KW-1003">Cell membrane</keyword>
<proteinExistence type="predicted"/>
<dbReference type="Proteomes" id="UP000344274">
    <property type="component" value="Unassembled WGS sequence"/>
</dbReference>
<dbReference type="AlphaFoldDB" id="A0A5E6TA94"/>
<evidence type="ECO:0000256" key="5">
    <source>
        <dbReference type="ARBA" id="ARBA00023136"/>
    </source>
</evidence>
<dbReference type="InterPro" id="IPR003856">
    <property type="entry name" value="LPS_length_determ_N"/>
</dbReference>
<evidence type="ECO:0000256" key="4">
    <source>
        <dbReference type="ARBA" id="ARBA00022989"/>
    </source>
</evidence>
<evidence type="ECO:0000259" key="7">
    <source>
        <dbReference type="Pfam" id="PF02706"/>
    </source>
</evidence>
<reference evidence="8 9" key="1">
    <citation type="submission" date="2019-09" db="EMBL/GenBank/DDBJ databases">
        <authorList>
            <person name="Chandra G."/>
            <person name="Truman W A."/>
        </authorList>
    </citation>
    <scope>NUCLEOTIDE SEQUENCE [LARGE SCALE GENOMIC DNA]</scope>
    <source>
        <strain evidence="8">PS673</strain>
    </source>
</reference>
<dbReference type="PANTHER" id="PTHR32309:SF13">
    <property type="entry name" value="FERRIC ENTEROBACTIN TRANSPORT PROTEIN FEPE"/>
    <property type="match status" value="1"/>
</dbReference>
<dbReference type="GO" id="GO:0005886">
    <property type="term" value="C:plasma membrane"/>
    <property type="evidence" value="ECO:0007669"/>
    <property type="project" value="UniProtKB-SubCell"/>
</dbReference>
<keyword evidence="3 6" id="KW-0812">Transmembrane</keyword>
<feature type="transmembrane region" description="Helical" evidence="6">
    <location>
        <begin position="28"/>
        <end position="47"/>
    </location>
</feature>
<dbReference type="RefSeq" id="WP_154947077.1">
    <property type="nucleotide sequence ID" value="NZ_CABVHB010000018.1"/>
</dbReference>
<organism evidence="8 9">
    <name type="scientific">Pseudomonas fluorescens</name>
    <dbReference type="NCBI Taxonomy" id="294"/>
    <lineage>
        <taxon>Bacteria</taxon>
        <taxon>Pseudomonadati</taxon>
        <taxon>Pseudomonadota</taxon>
        <taxon>Gammaproteobacteria</taxon>
        <taxon>Pseudomonadales</taxon>
        <taxon>Pseudomonadaceae</taxon>
        <taxon>Pseudomonas</taxon>
    </lineage>
</organism>
<feature type="transmembrane region" description="Helical" evidence="6">
    <location>
        <begin position="317"/>
        <end position="338"/>
    </location>
</feature>
<dbReference type="EMBL" id="CABVHB010000018">
    <property type="protein sequence ID" value="VVM89432.1"/>
    <property type="molecule type" value="Genomic_DNA"/>
</dbReference>
<dbReference type="SUPFAM" id="SSF160355">
    <property type="entry name" value="Bacterial polysaccharide co-polymerase-like"/>
    <property type="match status" value="1"/>
</dbReference>
<keyword evidence="4 6" id="KW-1133">Transmembrane helix</keyword>
<dbReference type="Pfam" id="PF02706">
    <property type="entry name" value="Wzz"/>
    <property type="match status" value="1"/>
</dbReference>
<dbReference type="InterPro" id="IPR050445">
    <property type="entry name" value="Bact_polysacc_biosynth/exp"/>
</dbReference>
<feature type="domain" description="Polysaccharide chain length determinant N-terminal" evidence="7">
    <location>
        <begin position="13"/>
        <end position="107"/>
    </location>
</feature>
<sequence>MQVGSSNSVVNDGLDLHALAYTLWRQKIVILCAALLGTFVAATYAFLAEPLYEAKAFVIPPTQNDIENLNYGRIDQSKLPQFTEKEVYSIFLKNLQSESLRREFFKNTYLAAQGKSEDPTRQLYEKLSKNLVISIVGKEALDRYSVVMLHNDPEMGGKWVEQLLARAQQLAMQEINKNISSEYDIESQNLRQEIVSLREIGDKTREDSLIKLREALVVAQAIGLEKPPTVGGDSKASLGIVGNMDGDLTYMRGTKALTAEIENLKTRKSDDPFISRLREIETKYNFYNQLSKSYREAKAFRMDGLVEKSGSPVKPKFLFVILAGMFLGLVFGVVVAVVRDFFMTNKEAVQKSL</sequence>
<evidence type="ECO:0000313" key="9">
    <source>
        <dbReference type="Proteomes" id="UP000344274"/>
    </source>
</evidence>
<dbReference type="PANTHER" id="PTHR32309">
    <property type="entry name" value="TYROSINE-PROTEIN KINASE"/>
    <property type="match status" value="1"/>
</dbReference>
<comment type="subcellular location">
    <subcellularLocation>
        <location evidence="1">Cell membrane</location>
        <topology evidence="1">Multi-pass membrane protein</topology>
    </subcellularLocation>
</comment>
<name>A0A5E6TA94_PSEFL</name>
<accession>A0A5E6TA94</accession>
<dbReference type="GO" id="GO:0004713">
    <property type="term" value="F:protein tyrosine kinase activity"/>
    <property type="evidence" value="ECO:0007669"/>
    <property type="project" value="TreeGrafter"/>
</dbReference>
<dbReference type="Gene3D" id="3.30.1890.10">
    <property type="entry name" value="FepE-like"/>
    <property type="match status" value="1"/>
</dbReference>
<evidence type="ECO:0000313" key="8">
    <source>
        <dbReference type="EMBL" id="VVM89432.1"/>
    </source>
</evidence>
<protein>
    <submittedName>
        <fullName evidence="8">ECA polysaccharide chain length modulation protein</fullName>
    </submittedName>
</protein>
<keyword evidence="5 6" id="KW-0472">Membrane</keyword>
<gene>
    <name evidence="8" type="primary">wzzE</name>
    <name evidence="8" type="ORF">PS673_02703</name>
</gene>
<evidence type="ECO:0000256" key="6">
    <source>
        <dbReference type="SAM" id="Phobius"/>
    </source>
</evidence>
<evidence type="ECO:0000256" key="1">
    <source>
        <dbReference type="ARBA" id="ARBA00004651"/>
    </source>
</evidence>